<dbReference type="Proteomes" id="UP000501421">
    <property type="component" value="Chromosome"/>
</dbReference>
<dbReference type="Gene3D" id="3.60.15.10">
    <property type="entry name" value="Ribonuclease Z/Hydroxyacylglutathione hydrolase-like"/>
    <property type="match status" value="1"/>
</dbReference>
<dbReference type="EMBL" id="AP022557">
    <property type="protein sequence ID" value="BBW97282.1"/>
    <property type="molecule type" value="Genomic_DNA"/>
</dbReference>
<proteinExistence type="predicted"/>
<gene>
    <name evidence="3" type="ORF">GsuE55_21150</name>
</gene>
<name>A0A679FL72_9BACL</name>
<dbReference type="PANTHER" id="PTHR46018:SF4">
    <property type="entry name" value="METALLO-HYDROLASE YHFI-RELATED"/>
    <property type="match status" value="1"/>
</dbReference>
<dbReference type="InterPro" id="IPR001279">
    <property type="entry name" value="Metallo-B-lactamas"/>
</dbReference>
<dbReference type="SUPFAM" id="SSF56281">
    <property type="entry name" value="Metallo-hydrolase/oxidoreductase"/>
    <property type="match status" value="1"/>
</dbReference>
<dbReference type="GO" id="GO:0042781">
    <property type="term" value="F:3'-tRNA processing endoribonuclease activity"/>
    <property type="evidence" value="ECO:0007669"/>
    <property type="project" value="TreeGrafter"/>
</dbReference>
<accession>A0A679FL72</accession>
<keyword evidence="1" id="KW-0862">Zinc</keyword>
<dbReference type="AlphaFoldDB" id="A0A679FL72"/>
<evidence type="ECO:0000259" key="2">
    <source>
        <dbReference type="SMART" id="SM00849"/>
    </source>
</evidence>
<dbReference type="Pfam" id="PF12706">
    <property type="entry name" value="Lactamase_B_2"/>
    <property type="match status" value="1"/>
</dbReference>
<feature type="domain" description="Metallo-beta-lactamase" evidence="2">
    <location>
        <begin position="18"/>
        <end position="211"/>
    </location>
</feature>
<keyword evidence="4" id="KW-1185">Reference proteome</keyword>
<dbReference type="RefSeq" id="WP_061912279.1">
    <property type="nucleotide sequence ID" value="NZ_AP022557.1"/>
</dbReference>
<dbReference type="InterPro" id="IPR036866">
    <property type="entry name" value="RibonucZ/Hydroxyglut_hydro"/>
</dbReference>
<evidence type="ECO:0000313" key="3">
    <source>
        <dbReference type="EMBL" id="BBW97282.1"/>
    </source>
</evidence>
<evidence type="ECO:0000313" key="4">
    <source>
        <dbReference type="Proteomes" id="UP000501421"/>
    </source>
</evidence>
<dbReference type="CDD" id="cd07716">
    <property type="entry name" value="RNaseZ_short-form-like_MBL-fold"/>
    <property type="match status" value="1"/>
</dbReference>
<organism evidence="3 4">
    <name type="scientific">Geobacillus subterraneus</name>
    <dbReference type="NCBI Taxonomy" id="129338"/>
    <lineage>
        <taxon>Bacteria</taxon>
        <taxon>Bacillati</taxon>
        <taxon>Bacillota</taxon>
        <taxon>Bacilli</taxon>
        <taxon>Bacillales</taxon>
        <taxon>Anoxybacillaceae</taxon>
        <taxon>Geobacillus</taxon>
    </lineage>
</organism>
<reference evidence="4" key="1">
    <citation type="journal article" date="2020" name="Microbiol. Resour. Announc.">
        <title>Complete Genome Sequence of Geobacillus sp. Strain E55-1, Isolated from Mine Geyser in Japan.</title>
        <authorList>
            <person name="Miyazaki K."/>
            <person name="Hase E."/>
            <person name="Tokito N."/>
        </authorList>
    </citation>
    <scope>NUCLEOTIDE SEQUENCE [LARGE SCALE GENOMIC DNA]</scope>
    <source>
        <strain evidence="4">E55-1</strain>
    </source>
</reference>
<dbReference type="SMART" id="SM00849">
    <property type="entry name" value="Lactamase_B"/>
    <property type="match status" value="1"/>
</dbReference>
<dbReference type="PANTHER" id="PTHR46018">
    <property type="entry name" value="ZINC PHOSPHODIESTERASE ELAC PROTEIN 1"/>
    <property type="match status" value="1"/>
</dbReference>
<evidence type="ECO:0000256" key="1">
    <source>
        <dbReference type="ARBA" id="ARBA00022833"/>
    </source>
</evidence>
<protein>
    <recommendedName>
        <fullName evidence="2">Metallo-beta-lactamase domain-containing protein</fullName>
    </recommendedName>
</protein>
<sequence>MKVTVIGYWGGFPAANEATSAYLFEHDGFHLLVDCGSGALAKLQNEVDVRQLDAVVLSHYHYDHVADIGPLQYARLIHRNLGADLPVLPIYGHAEDEEAFVRLTHSGITEGVAYDPQETVTVGPFALSFLKTAHPVPCYAMRISAGGKDVVYTADSSYLPEFVPFAQGADLLISECNFYAGQHAAAAGHMTSEEAAAIAKGAEVGELWLTHLPHVGRHEQLVEEAARLFGGVIRLARTGLVWAP</sequence>